<feature type="domain" description="TrwC relaxase" evidence="2">
    <location>
        <begin position="36"/>
        <end position="399"/>
    </location>
</feature>
<feature type="region of interest" description="Disordered" evidence="1">
    <location>
        <begin position="1306"/>
        <end position="1326"/>
    </location>
</feature>
<dbReference type="RefSeq" id="WP_352066321.1">
    <property type="nucleotide sequence ID" value="NZ_JBEPAZ010000125.1"/>
</dbReference>
<feature type="compositionally biased region" description="Pro residues" evidence="1">
    <location>
        <begin position="1544"/>
        <end position="1553"/>
    </location>
</feature>
<dbReference type="NCBIfam" id="NF041492">
    <property type="entry name" value="MobF"/>
    <property type="match status" value="1"/>
</dbReference>
<dbReference type="Proteomes" id="UP001470023">
    <property type="component" value="Unassembled WGS sequence"/>
</dbReference>
<sequence length="1565" mass="169984">MTATGITAGRERYYRRDIALGDGAQGRALTVSSAVPGVPPGLWHGQAANALGLSGVVSDEQMKALFGLGMHPNAAVLVARELGQGASLKRAMKAAKLGPAVPRLAELSPLDREIQHVLDQVGEQLCRPLTKAETRAVRQKTAAHAFTAEYHRAPADGAELGRFLAARSGPQRRAVTGYDLTFSSEELSLLFALGGPQVRAAVLEVMAEARAETVQWLEQHALAVRTGPGGIVQQQAEPGLLGTVYLHYESRAGDPMLHEHVVISPRVQGPDGRWRNLDSRLLLREVVAASELFNQRALELICDRLGLATEEVEVTPGQRPVMQIVGIDRRIRAAFAQRADAVRGMAETLFDDYRRRHGRQPERPARLKLQWQATAMTRPRKRRARSLDELLAAWRRRAIAVTDRTVVDHLIATAQAAARNRPTPAAFDVDAAAGQVLTAVAERRTTFRRRHVLAEARRYLMRTLAGATAPPQAAEEITDRVLTHGDCLDITPPAINPPHPDLQRADGTSIYRPIGSTTYTTHSLLAAENRILAAARRDVIPPVARGTFHRAAALHRGPMDAGQRALASSFALSEKLLLAGLGPAGAGKTTAMKVVARAVDAAGGRLIPLAPSSRAAKVLGDDLGRRAHTLHSWLHHRGRAQAGQTVDEDFRLRPGDMVLVDEAGMAGTLLLDEVLADAAAAGAVVRLLGDPHQLAAVEAGGALRLISRAGGTVELDQLHRFRAAGEAEASLILRDGEDPRAAFDWYRERGRIVAGTHEAMCDTVFAAWSHDLDKGLTSLMTAADTATVTALNRRAQTWHIQAGTVDTSHTVALRAGQHAHPGDIIVTRLNRRRMTVRGGRDFVKNGDTWTVAKILPGGDAVVRHTRHRGRIRLPADYVAAQCELGYASTIHRAQGMTVDTSHALASARSGREGVYVQLTRGARTNRLYVAIDDGDHLDDVLAAIAARRRAQLSATESIATLQREISAPGQLSAEFADVAERATTARLTGLLEHTLGPDRAATFMAADAFPALIRALHAAERAGFDLPRLLATTVPHRGLADADDPAALLTWRLRRRLADAADAQQKADPDRPLAALTLAQLHTLDRLAASHRALARGALKAADAAFTHLPAEVTTRAGHAHPAWDQRPMGTLSHHELAAQLAAVRAQMRRAQESQTALSDTAWHLIAALTRESQLRRQLHWRDAAREDYHRERATHTTAPGAASPVTVRRALAARRATTARRRQFARAALARAHAVTGKIHAELRLRERLPDHPPHQPNHRGEIPDWVADRHALVHPDTPAHWVTHLAERHRILTRSLADRGHTLATNPPAWARPLGPPPPATAPRRRHAWASTAALVELWRTRHAITAVPGLGPRPDTPHDAAAWDDLDARVRALTGRRRPLHLPPPDAPAAVVVEAALDHLDAPPPAGPLPDHPALRDPLGVAPLSYGALDARTARRALAAVLAGEPLPEPWMEEITAPGTGDEDEDEQRTYTKLITAISDYRRRHHRAGPDILGPRPAGLDGEEWDHLTDAIDFYTRARVQHRLEQMRARTAAERAAVLPPTSPLRQPTPEPHRAGHRPPAR</sequence>
<gene>
    <name evidence="3" type="primary">mobF</name>
    <name evidence="3" type="ORF">ABT272_44005</name>
</gene>
<dbReference type="Gene3D" id="2.30.30.940">
    <property type="match status" value="1"/>
</dbReference>
<evidence type="ECO:0000256" key="1">
    <source>
        <dbReference type="SAM" id="MobiDB-lite"/>
    </source>
</evidence>
<name>A0ABV1UMT0_9ACTN</name>
<organism evidence="3 4">
    <name type="scientific">Streptomyces sp. 900105245</name>
    <dbReference type="NCBI Taxonomy" id="3154379"/>
    <lineage>
        <taxon>Bacteria</taxon>
        <taxon>Bacillati</taxon>
        <taxon>Actinomycetota</taxon>
        <taxon>Actinomycetes</taxon>
        <taxon>Kitasatosporales</taxon>
        <taxon>Streptomycetaceae</taxon>
        <taxon>Streptomyces</taxon>
    </lineage>
</organism>
<keyword evidence="4" id="KW-1185">Reference proteome</keyword>
<evidence type="ECO:0000313" key="3">
    <source>
        <dbReference type="EMBL" id="MER6434507.1"/>
    </source>
</evidence>
<dbReference type="EMBL" id="JBEPAZ010000125">
    <property type="protein sequence ID" value="MER6434507.1"/>
    <property type="molecule type" value="Genomic_DNA"/>
</dbReference>
<protein>
    <submittedName>
        <fullName evidence="3">MobF family relaxase</fullName>
    </submittedName>
</protein>
<dbReference type="CDD" id="cd18809">
    <property type="entry name" value="SF1_C_RecD"/>
    <property type="match status" value="1"/>
</dbReference>
<dbReference type="InterPro" id="IPR014862">
    <property type="entry name" value="TrwC"/>
</dbReference>
<dbReference type="InterPro" id="IPR027417">
    <property type="entry name" value="P-loop_NTPase"/>
</dbReference>
<dbReference type="SUPFAM" id="SSF52540">
    <property type="entry name" value="P-loop containing nucleoside triphosphate hydrolases"/>
    <property type="match status" value="2"/>
</dbReference>
<dbReference type="SUPFAM" id="SSF55464">
    <property type="entry name" value="Origin of replication-binding domain, RBD-like"/>
    <property type="match status" value="1"/>
</dbReference>
<feature type="region of interest" description="Disordered" evidence="1">
    <location>
        <begin position="1530"/>
        <end position="1565"/>
    </location>
</feature>
<accession>A0ABV1UMT0</accession>
<proteinExistence type="predicted"/>
<dbReference type="Gene3D" id="3.40.50.300">
    <property type="entry name" value="P-loop containing nucleotide triphosphate hydrolases"/>
    <property type="match status" value="2"/>
</dbReference>
<reference evidence="3 4" key="1">
    <citation type="submission" date="2024-06" db="EMBL/GenBank/DDBJ databases">
        <title>The Natural Products Discovery Center: Release of the First 8490 Sequenced Strains for Exploring Actinobacteria Biosynthetic Diversity.</title>
        <authorList>
            <person name="Kalkreuter E."/>
            <person name="Kautsar S.A."/>
            <person name="Yang D."/>
            <person name="Bader C.D."/>
            <person name="Teijaro C.N."/>
            <person name="Fluegel L."/>
            <person name="Davis C.M."/>
            <person name="Simpson J.R."/>
            <person name="Lauterbach L."/>
            <person name="Steele A.D."/>
            <person name="Gui C."/>
            <person name="Meng S."/>
            <person name="Li G."/>
            <person name="Viehrig K."/>
            <person name="Ye F."/>
            <person name="Su P."/>
            <person name="Kiefer A.F."/>
            <person name="Nichols A."/>
            <person name="Cepeda A.J."/>
            <person name="Yan W."/>
            <person name="Fan B."/>
            <person name="Jiang Y."/>
            <person name="Adhikari A."/>
            <person name="Zheng C.-J."/>
            <person name="Schuster L."/>
            <person name="Cowan T.M."/>
            <person name="Smanski M.J."/>
            <person name="Chevrette M.G."/>
            <person name="De Carvalho L.P.S."/>
            <person name="Shen B."/>
        </authorList>
    </citation>
    <scope>NUCLEOTIDE SEQUENCE [LARGE SCALE GENOMIC DNA]</scope>
    <source>
        <strain evidence="3 4">NPDC001166</strain>
    </source>
</reference>
<dbReference type="Pfam" id="PF08751">
    <property type="entry name" value="TrwC"/>
    <property type="match status" value="1"/>
</dbReference>
<comment type="caution">
    <text evidence="3">The sequence shown here is derived from an EMBL/GenBank/DDBJ whole genome shotgun (WGS) entry which is preliminary data.</text>
</comment>
<dbReference type="Pfam" id="PF13604">
    <property type="entry name" value="AAA_30"/>
    <property type="match status" value="1"/>
</dbReference>
<dbReference type="CDD" id="cd17933">
    <property type="entry name" value="DEXSc_RecD-like"/>
    <property type="match status" value="1"/>
</dbReference>
<evidence type="ECO:0000259" key="2">
    <source>
        <dbReference type="Pfam" id="PF08751"/>
    </source>
</evidence>
<evidence type="ECO:0000313" key="4">
    <source>
        <dbReference type="Proteomes" id="UP001470023"/>
    </source>
</evidence>